<accession>A0A0F9GL67</accession>
<protein>
    <submittedName>
        <fullName evidence="1">Uncharacterized protein</fullName>
    </submittedName>
</protein>
<organism evidence="1">
    <name type="scientific">marine sediment metagenome</name>
    <dbReference type="NCBI Taxonomy" id="412755"/>
    <lineage>
        <taxon>unclassified sequences</taxon>
        <taxon>metagenomes</taxon>
        <taxon>ecological metagenomes</taxon>
    </lineage>
</organism>
<dbReference type="AlphaFoldDB" id="A0A0F9GL67"/>
<dbReference type="EMBL" id="LAZR01025981">
    <property type="protein sequence ID" value="KKL70155.1"/>
    <property type="molecule type" value="Genomic_DNA"/>
</dbReference>
<gene>
    <name evidence="1" type="ORF">LCGC14_2107700</name>
</gene>
<proteinExistence type="predicted"/>
<reference evidence="1" key="1">
    <citation type="journal article" date="2015" name="Nature">
        <title>Complex archaea that bridge the gap between prokaryotes and eukaryotes.</title>
        <authorList>
            <person name="Spang A."/>
            <person name="Saw J.H."/>
            <person name="Jorgensen S.L."/>
            <person name="Zaremba-Niedzwiedzka K."/>
            <person name="Martijn J."/>
            <person name="Lind A.E."/>
            <person name="van Eijk R."/>
            <person name="Schleper C."/>
            <person name="Guy L."/>
            <person name="Ettema T.J."/>
        </authorList>
    </citation>
    <scope>NUCLEOTIDE SEQUENCE</scope>
</reference>
<sequence>MESWAEMLTEFQDKIIACTLTDEEMARKFDTGYGGTEGLPFTAWSEDWVYFPGVYDGSEWIARAPRKICDHSCRHVGD</sequence>
<name>A0A0F9GL67_9ZZZZ</name>
<evidence type="ECO:0000313" key="1">
    <source>
        <dbReference type="EMBL" id="KKL70155.1"/>
    </source>
</evidence>
<comment type="caution">
    <text evidence="1">The sequence shown here is derived from an EMBL/GenBank/DDBJ whole genome shotgun (WGS) entry which is preliminary data.</text>
</comment>